<evidence type="ECO:0000313" key="3">
    <source>
        <dbReference type="Proteomes" id="UP000765509"/>
    </source>
</evidence>
<dbReference type="AlphaFoldDB" id="A0A9Q3CDE8"/>
<sequence length="111" mass="12372">MDIESGKIIISRDFIIPPSFKPSRVNKPTKTLPSEVNAPNHEHFHLPSPLTKSVKTKTCNTNEPAKETNSGPATGVQRPSMKAWYYVPHYDTAPQEISSKIDEQNIIEGSQ</sequence>
<gene>
    <name evidence="2" type="ORF">O181_021654</name>
</gene>
<name>A0A9Q3CDE8_9BASI</name>
<feature type="region of interest" description="Disordered" evidence="1">
    <location>
        <begin position="21"/>
        <end position="55"/>
    </location>
</feature>
<dbReference type="Proteomes" id="UP000765509">
    <property type="component" value="Unassembled WGS sequence"/>
</dbReference>
<evidence type="ECO:0000256" key="1">
    <source>
        <dbReference type="SAM" id="MobiDB-lite"/>
    </source>
</evidence>
<organism evidence="2 3">
    <name type="scientific">Austropuccinia psidii MF-1</name>
    <dbReference type="NCBI Taxonomy" id="1389203"/>
    <lineage>
        <taxon>Eukaryota</taxon>
        <taxon>Fungi</taxon>
        <taxon>Dikarya</taxon>
        <taxon>Basidiomycota</taxon>
        <taxon>Pucciniomycotina</taxon>
        <taxon>Pucciniomycetes</taxon>
        <taxon>Pucciniales</taxon>
        <taxon>Sphaerophragmiaceae</taxon>
        <taxon>Austropuccinia</taxon>
    </lineage>
</organism>
<evidence type="ECO:0000313" key="2">
    <source>
        <dbReference type="EMBL" id="MBW0481939.1"/>
    </source>
</evidence>
<reference evidence="2" key="1">
    <citation type="submission" date="2021-03" db="EMBL/GenBank/DDBJ databases">
        <title>Draft genome sequence of rust myrtle Austropuccinia psidii MF-1, a brazilian biotype.</title>
        <authorList>
            <person name="Quecine M.C."/>
            <person name="Pachon D.M.R."/>
            <person name="Bonatelli M.L."/>
            <person name="Correr F.H."/>
            <person name="Franceschini L.M."/>
            <person name="Leite T.F."/>
            <person name="Margarido G.R.A."/>
            <person name="Almeida C.A."/>
            <person name="Ferrarezi J.A."/>
            <person name="Labate C.A."/>
        </authorList>
    </citation>
    <scope>NUCLEOTIDE SEQUENCE</scope>
    <source>
        <strain evidence="2">MF-1</strain>
    </source>
</reference>
<proteinExistence type="predicted"/>
<accession>A0A9Q3CDE8</accession>
<protein>
    <submittedName>
        <fullName evidence="2">Uncharacterized protein</fullName>
    </submittedName>
</protein>
<comment type="caution">
    <text evidence="2">The sequence shown here is derived from an EMBL/GenBank/DDBJ whole genome shotgun (WGS) entry which is preliminary data.</text>
</comment>
<keyword evidence="3" id="KW-1185">Reference proteome</keyword>
<dbReference type="EMBL" id="AVOT02006579">
    <property type="protein sequence ID" value="MBW0481939.1"/>
    <property type="molecule type" value="Genomic_DNA"/>
</dbReference>